<reference evidence="1 2" key="1">
    <citation type="submission" date="2018-03" db="EMBL/GenBank/DDBJ databases">
        <title>Genomic Encyclopedia of Type Strains, Phase III (KMG-III): the genomes of soil and plant-associated and newly described type strains.</title>
        <authorList>
            <person name="Whitman W."/>
        </authorList>
    </citation>
    <scope>NUCLEOTIDE SEQUENCE [LARGE SCALE GENOMIC DNA]</scope>
    <source>
        <strain evidence="1 2">CGMCC 1.12700</strain>
    </source>
</reference>
<evidence type="ECO:0000313" key="2">
    <source>
        <dbReference type="Proteomes" id="UP000240572"/>
    </source>
</evidence>
<dbReference type="AlphaFoldDB" id="A0A2P8DDR7"/>
<organism evidence="1 2">
    <name type="scientific">Taibaiella chishuiensis</name>
    <dbReference type="NCBI Taxonomy" id="1434707"/>
    <lineage>
        <taxon>Bacteria</taxon>
        <taxon>Pseudomonadati</taxon>
        <taxon>Bacteroidota</taxon>
        <taxon>Chitinophagia</taxon>
        <taxon>Chitinophagales</taxon>
        <taxon>Chitinophagaceae</taxon>
        <taxon>Taibaiella</taxon>
    </lineage>
</organism>
<accession>A0A2P8DDR7</accession>
<sequence>MKLGLVMQGGLKAMGSNRLNNNLKHHIRQPHVNGLFVNKIPAKSFSASCCRQALKIGGSA</sequence>
<proteinExistence type="predicted"/>
<dbReference type="Proteomes" id="UP000240572">
    <property type="component" value="Unassembled WGS sequence"/>
</dbReference>
<name>A0A2P8DDR7_9BACT</name>
<evidence type="ECO:0000313" key="1">
    <source>
        <dbReference type="EMBL" id="PSK95335.1"/>
    </source>
</evidence>
<gene>
    <name evidence="1" type="ORF">B0I18_1011503</name>
</gene>
<protein>
    <submittedName>
        <fullName evidence="1">Uncharacterized protein</fullName>
    </submittedName>
</protein>
<dbReference type="EMBL" id="PYGD01000001">
    <property type="protein sequence ID" value="PSK95335.1"/>
    <property type="molecule type" value="Genomic_DNA"/>
</dbReference>
<comment type="caution">
    <text evidence="1">The sequence shown here is derived from an EMBL/GenBank/DDBJ whole genome shotgun (WGS) entry which is preliminary data.</text>
</comment>
<keyword evidence="2" id="KW-1185">Reference proteome</keyword>